<dbReference type="AlphaFoldDB" id="A0A830EFE9"/>
<proteinExistence type="predicted"/>
<dbReference type="EMBL" id="BMCI01000010">
    <property type="protein sequence ID" value="GGC72417.1"/>
    <property type="molecule type" value="Genomic_DNA"/>
</dbReference>
<reference evidence="1" key="2">
    <citation type="submission" date="2020-09" db="EMBL/GenBank/DDBJ databases">
        <authorList>
            <person name="Sun Q."/>
            <person name="Sedlacek I."/>
        </authorList>
    </citation>
    <scope>NUCLEOTIDE SEQUENCE</scope>
    <source>
        <strain evidence="1">CCM 7217</strain>
    </source>
</reference>
<organism evidence="1 2">
    <name type="scientific">Haloferax sulfurifontis</name>
    <dbReference type="NCBI Taxonomy" id="255616"/>
    <lineage>
        <taxon>Archaea</taxon>
        <taxon>Methanobacteriati</taxon>
        <taxon>Methanobacteriota</taxon>
        <taxon>Stenosarchaea group</taxon>
        <taxon>Halobacteria</taxon>
        <taxon>Halobacteriales</taxon>
        <taxon>Haloferacaceae</taxon>
        <taxon>Haloferax</taxon>
    </lineage>
</organism>
<dbReference type="RefSeq" id="WP_152420702.1">
    <property type="nucleotide sequence ID" value="NZ_BMCI01000010.1"/>
</dbReference>
<dbReference type="Proteomes" id="UP000646833">
    <property type="component" value="Unassembled WGS sequence"/>
</dbReference>
<protein>
    <submittedName>
        <fullName evidence="1">Uncharacterized protein</fullName>
    </submittedName>
</protein>
<comment type="caution">
    <text evidence="1">The sequence shown here is derived from an EMBL/GenBank/DDBJ whole genome shotgun (WGS) entry which is preliminary data.</text>
</comment>
<accession>A0A830EFE9</accession>
<evidence type="ECO:0000313" key="2">
    <source>
        <dbReference type="Proteomes" id="UP000646833"/>
    </source>
</evidence>
<gene>
    <name evidence="1" type="ORF">GCM10007209_37920</name>
</gene>
<reference evidence="1" key="1">
    <citation type="journal article" date="2014" name="Int. J. Syst. Evol. Microbiol.">
        <title>Complete genome sequence of Corynebacterium casei LMG S-19264T (=DSM 44701T), isolated from a smear-ripened cheese.</title>
        <authorList>
            <consortium name="US DOE Joint Genome Institute (JGI-PGF)"/>
            <person name="Walter F."/>
            <person name="Albersmeier A."/>
            <person name="Kalinowski J."/>
            <person name="Ruckert C."/>
        </authorList>
    </citation>
    <scope>NUCLEOTIDE SEQUENCE</scope>
    <source>
        <strain evidence="1">CCM 7217</strain>
    </source>
</reference>
<sequence length="106" mass="11656">MTDDESASAIEHKSGSEVVSLRERRKARYRHLAQINSRVDSALSAAHVATIYQPLADSPGAVRVSPATWWDYFWAEMGKSLPVDVYLNGVEAPTGQQSLTSFSEVC</sequence>
<evidence type="ECO:0000313" key="1">
    <source>
        <dbReference type="EMBL" id="GGC72417.1"/>
    </source>
</evidence>
<name>A0A830EFE9_9EURY</name>